<evidence type="ECO:0000313" key="1">
    <source>
        <dbReference type="EMBL" id="MEB8343014.1"/>
    </source>
</evidence>
<dbReference type="RefSeq" id="WP_326022627.1">
    <property type="nucleotide sequence ID" value="NZ_JAOZYC010000184.1"/>
</dbReference>
<sequence length="73" mass="8250">MTDDTRDYRMVEHIPDLIQPEEYQDHPEGRLVRISIRTDGEGVQVIGDAFRPDLLEGLLEALGPDAIEQMLCG</sequence>
<keyword evidence="2" id="KW-1185">Reference proteome</keyword>
<comment type="caution">
    <text evidence="1">The sequence shown here is derived from an EMBL/GenBank/DDBJ whole genome shotgun (WGS) entry which is preliminary data.</text>
</comment>
<reference evidence="1 2" key="1">
    <citation type="submission" date="2022-10" db="EMBL/GenBank/DDBJ databases">
        <authorList>
            <person name="Xie J."/>
            <person name="Shen N."/>
        </authorList>
    </citation>
    <scope>NUCLEOTIDE SEQUENCE [LARGE SCALE GENOMIC DNA]</scope>
    <source>
        <strain evidence="1 2">YIM65594</strain>
    </source>
</reference>
<proteinExistence type="predicted"/>
<dbReference type="Proteomes" id="UP001354931">
    <property type="component" value="Unassembled WGS sequence"/>
</dbReference>
<evidence type="ECO:0000313" key="2">
    <source>
        <dbReference type="Proteomes" id="UP001354931"/>
    </source>
</evidence>
<gene>
    <name evidence="1" type="ORF">OKJ99_36545</name>
</gene>
<organism evidence="1 2">
    <name type="scientific">Streptomyces endophyticus</name>
    <dbReference type="NCBI Taxonomy" id="714166"/>
    <lineage>
        <taxon>Bacteria</taxon>
        <taxon>Bacillati</taxon>
        <taxon>Actinomycetota</taxon>
        <taxon>Actinomycetes</taxon>
        <taxon>Kitasatosporales</taxon>
        <taxon>Streptomycetaceae</taxon>
        <taxon>Streptomyces</taxon>
    </lineage>
</organism>
<dbReference type="InterPro" id="IPR045488">
    <property type="entry name" value="fvmRadSAM-pep"/>
</dbReference>
<dbReference type="EMBL" id="JAOZYC010000184">
    <property type="protein sequence ID" value="MEB8343014.1"/>
    <property type="molecule type" value="Genomic_DNA"/>
</dbReference>
<accession>A0ABU6FG48</accession>
<protein>
    <submittedName>
        <fullName evidence="1">Uncharacterized protein</fullName>
    </submittedName>
</protein>
<dbReference type="Pfam" id="PF20007">
    <property type="entry name" value="fvmRadSAM-pep"/>
    <property type="match status" value="1"/>
</dbReference>
<name>A0ABU6FG48_9ACTN</name>